<dbReference type="EMBL" id="KZ505750">
    <property type="protein sequence ID" value="PKU45644.1"/>
    <property type="molecule type" value="Genomic_DNA"/>
</dbReference>
<proteinExistence type="predicted"/>
<protein>
    <submittedName>
        <fullName evidence="1">Uncharacterized protein</fullName>
    </submittedName>
</protein>
<accession>A0A2I0UHW6</accession>
<evidence type="ECO:0000313" key="1">
    <source>
        <dbReference type="EMBL" id="PKU45644.1"/>
    </source>
</evidence>
<dbReference type="AlphaFoldDB" id="A0A2I0UHW6"/>
<sequence length="110" mass="12627">MAALCLSSIVPPLRVLLLQLYSTNYFHQPLDRSRCHFLLYQPLLPTLFFLVALTYSPDPQRVCFCLDLPEELEITRAQHMVGVDGIRLRKAFLSSVDLAKDPFVISEQDF</sequence>
<reference evidence="2" key="1">
    <citation type="submission" date="2017-11" db="EMBL/GenBank/DDBJ databases">
        <authorList>
            <person name="Lima N.C."/>
            <person name="Parody-Merino A.M."/>
            <person name="Battley P.F."/>
            <person name="Fidler A.E."/>
            <person name="Prosdocimi F."/>
        </authorList>
    </citation>
    <scope>NUCLEOTIDE SEQUENCE [LARGE SCALE GENOMIC DNA]</scope>
</reference>
<reference evidence="2" key="2">
    <citation type="submission" date="2017-12" db="EMBL/GenBank/DDBJ databases">
        <title>Genome sequence of the Bar-tailed Godwit (Limosa lapponica baueri).</title>
        <authorList>
            <person name="Lima N.C.B."/>
            <person name="Parody-Merino A.M."/>
            <person name="Battley P.F."/>
            <person name="Fidler A.E."/>
            <person name="Prosdocimi F."/>
        </authorList>
    </citation>
    <scope>NUCLEOTIDE SEQUENCE [LARGE SCALE GENOMIC DNA]</scope>
</reference>
<dbReference type="Proteomes" id="UP000233556">
    <property type="component" value="Unassembled WGS sequence"/>
</dbReference>
<keyword evidence="2" id="KW-1185">Reference proteome</keyword>
<organism evidence="1 2">
    <name type="scientific">Limosa lapponica baueri</name>
    <dbReference type="NCBI Taxonomy" id="1758121"/>
    <lineage>
        <taxon>Eukaryota</taxon>
        <taxon>Metazoa</taxon>
        <taxon>Chordata</taxon>
        <taxon>Craniata</taxon>
        <taxon>Vertebrata</taxon>
        <taxon>Euteleostomi</taxon>
        <taxon>Archelosauria</taxon>
        <taxon>Archosauria</taxon>
        <taxon>Dinosauria</taxon>
        <taxon>Saurischia</taxon>
        <taxon>Theropoda</taxon>
        <taxon>Coelurosauria</taxon>
        <taxon>Aves</taxon>
        <taxon>Neognathae</taxon>
        <taxon>Neoaves</taxon>
        <taxon>Charadriiformes</taxon>
        <taxon>Scolopacidae</taxon>
        <taxon>Limosa</taxon>
    </lineage>
</organism>
<name>A0A2I0UHW6_LIMLA</name>
<evidence type="ECO:0000313" key="2">
    <source>
        <dbReference type="Proteomes" id="UP000233556"/>
    </source>
</evidence>
<gene>
    <name evidence="1" type="ORF">llap_4072</name>
</gene>